<dbReference type="Proteomes" id="UP000245910">
    <property type="component" value="Chromosome IIII"/>
</dbReference>
<dbReference type="AlphaFoldDB" id="A0A2L2SS34"/>
<protein>
    <recommendedName>
        <fullName evidence="4">Subtilisin-like serine protease</fullName>
    </recommendedName>
</protein>
<keyword evidence="1" id="KW-0472">Membrane</keyword>
<sequence>MRAILVETNIGMEQTHANSPVKGCKSKSAPFTIQLLGPINKQDEPNHSINKVDPYPNLFPASYCTQSYDLASPSDNYSTLIASELDIQRLNRIHRWLWMAGNAVPARSLHDQLFRGREVIITEAMDMHLVWTTGKIFIKPLPRFLLEPTVWTEYLCCKESCECLSQLNTDAQPMECERRELYKVALGFLYSYAALIRHESDFLLAKDRYLLPNCDINPRFHHKELRLSRLNHIYYFTQTNPAGFIRQWDRYSTFFHSNLGWLAATTVYIVVVLTSMQVGLATDTLAGNSAFQSVSYGFTVFSILGPLICAGLIVVVFACMLVFDTSHTLAQLRRRVEHFGLHRSNRGTR</sequence>
<evidence type="ECO:0000313" key="2">
    <source>
        <dbReference type="EMBL" id="CEI39891.1"/>
    </source>
</evidence>
<keyword evidence="1" id="KW-0812">Transmembrane</keyword>
<dbReference type="Pfam" id="PF20246">
    <property type="entry name" value="DUF6601"/>
    <property type="match status" value="2"/>
</dbReference>
<keyword evidence="3" id="KW-1185">Reference proteome</keyword>
<dbReference type="PANTHER" id="PTHR34414">
    <property type="entry name" value="HET DOMAIN-CONTAINING PROTEIN-RELATED"/>
    <property type="match status" value="1"/>
</dbReference>
<dbReference type="EMBL" id="LN649232">
    <property type="protein sequence ID" value="CEI39891.1"/>
    <property type="molecule type" value="Genomic_DNA"/>
</dbReference>
<evidence type="ECO:0000313" key="3">
    <source>
        <dbReference type="Proteomes" id="UP000245910"/>
    </source>
</evidence>
<reference evidence="3" key="1">
    <citation type="submission" date="2014-10" db="EMBL/GenBank/DDBJ databases">
        <authorList>
            <person name="King R."/>
        </authorList>
    </citation>
    <scope>NUCLEOTIDE SEQUENCE [LARGE SCALE GENOMIC DNA]</scope>
    <source>
        <strain evidence="3">A3/5</strain>
    </source>
</reference>
<evidence type="ECO:0008006" key="4">
    <source>
        <dbReference type="Google" id="ProtNLM"/>
    </source>
</evidence>
<proteinExistence type="predicted"/>
<organism evidence="2 3">
    <name type="scientific">Fusarium venenatum</name>
    <dbReference type="NCBI Taxonomy" id="56646"/>
    <lineage>
        <taxon>Eukaryota</taxon>
        <taxon>Fungi</taxon>
        <taxon>Dikarya</taxon>
        <taxon>Ascomycota</taxon>
        <taxon>Pezizomycotina</taxon>
        <taxon>Sordariomycetes</taxon>
        <taxon>Hypocreomycetidae</taxon>
        <taxon>Hypocreales</taxon>
        <taxon>Nectriaceae</taxon>
        <taxon>Fusarium</taxon>
    </lineage>
</organism>
<dbReference type="PANTHER" id="PTHR34414:SF1">
    <property type="entry name" value="SUBTILISIN-LIKE SERINE PROTEASE"/>
    <property type="match status" value="1"/>
</dbReference>
<name>A0A2L2SS34_9HYPO</name>
<evidence type="ECO:0000256" key="1">
    <source>
        <dbReference type="SAM" id="Phobius"/>
    </source>
</evidence>
<feature type="transmembrane region" description="Helical" evidence="1">
    <location>
        <begin position="300"/>
        <end position="323"/>
    </location>
</feature>
<keyword evidence="1" id="KW-1133">Transmembrane helix</keyword>
<dbReference type="InterPro" id="IPR046536">
    <property type="entry name" value="DUF6601"/>
</dbReference>
<feature type="transmembrane region" description="Helical" evidence="1">
    <location>
        <begin position="259"/>
        <end position="280"/>
    </location>
</feature>
<dbReference type="STRING" id="56646.A0A2L2SS34"/>
<accession>A0A2L2SS34</accession>